<feature type="region of interest" description="Disordered" evidence="3">
    <location>
        <begin position="491"/>
        <end position="521"/>
    </location>
</feature>
<dbReference type="GO" id="GO:0030686">
    <property type="term" value="C:90S preribosome"/>
    <property type="evidence" value="ECO:0007669"/>
    <property type="project" value="TreeGrafter"/>
</dbReference>
<comment type="caution">
    <text evidence="4">The sequence shown here is derived from an EMBL/GenBank/DDBJ whole genome shotgun (WGS) entry which is preliminary data.</text>
</comment>
<feature type="compositionally biased region" description="Low complexity" evidence="3">
    <location>
        <begin position="491"/>
        <end position="502"/>
    </location>
</feature>
<feature type="compositionally biased region" description="Polar residues" evidence="3">
    <location>
        <begin position="749"/>
        <end position="764"/>
    </location>
</feature>
<dbReference type="GO" id="GO:0000480">
    <property type="term" value="P:endonucleolytic cleavage in 5'-ETS of tricistronic rRNA transcript (SSU-rRNA, 5.8S rRNA, LSU-rRNA)"/>
    <property type="evidence" value="ECO:0007669"/>
    <property type="project" value="TreeGrafter"/>
</dbReference>
<evidence type="ECO:0000256" key="2">
    <source>
        <dbReference type="PROSITE-ProRule" id="PRU00317"/>
    </source>
</evidence>
<dbReference type="Proteomes" id="UP001295423">
    <property type="component" value="Unassembled WGS sequence"/>
</dbReference>
<dbReference type="GO" id="GO:0000472">
    <property type="term" value="P:endonucleolytic cleavage to generate mature 5'-end of SSU-rRNA from (SSU-rRNA, 5.8S rRNA, LSU-rRNA)"/>
    <property type="evidence" value="ECO:0007669"/>
    <property type="project" value="TreeGrafter"/>
</dbReference>
<accession>A0AAD2CAU2</accession>
<protein>
    <recommendedName>
        <fullName evidence="6">Pumilio domain-containing protein NOP9</fullName>
    </recommendedName>
</protein>
<dbReference type="PANTHER" id="PTHR13102">
    <property type="entry name" value="NUCLEOLAR PROTEIN 9"/>
    <property type="match status" value="1"/>
</dbReference>
<keyword evidence="1" id="KW-0677">Repeat</keyword>
<dbReference type="GO" id="GO:0003723">
    <property type="term" value="F:RNA binding"/>
    <property type="evidence" value="ECO:0007669"/>
    <property type="project" value="InterPro"/>
</dbReference>
<dbReference type="PROSITE" id="PS50302">
    <property type="entry name" value="PUM"/>
    <property type="match status" value="2"/>
</dbReference>
<dbReference type="InterPro" id="IPR016024">
    <property type="entry name" value="ARM-type_fold"/>
</dbReference>
<dbReference type="Pfam" id="PF22493">
    <property type="entry name" value="PUF_NOP9"/>
    <property type="match status" value="1"/>
</dbReference>
<dbReference type="EMBL" id="CAKOGP040000001">
    <property type="protein sequence ID" value="CAJ1891617.1"/>
    <property type="molecule type" value="Genomic_DNA"/>
</dbReference>
<dbReference type="InterPro" id="IPR011989">
    <property type="entry name" value="ARM-like"/>
</dbReference>
<dbReference type="GO" id="GO:0005730">
    <property type="term" value="C:nucleolus"/>
    <property type="evidence" value="ECO:0007669"/>
    <property type="project" value="TreeGrafter"/>
</dbReference>
<feature type="region of interest" description="Disordered" evidence="3">
    <location>
        <begin position="709"/>
        <end position="764"/>
    </location>
</feature>
<evidence type="ECO:0008006" key="6">
    <source>
        <dbReference type="Google" id="ProtNLM"/>
    </source>
</evidence>
<feature type="repeat" description="Pumilio" evidence="2">
    <location>
        <begin position="96"/>
        <end position="137"/>
    </location>
</feature>
<organism evidence="4 5">
    <name type="scientific">Cylindrotheca closterium</name>
    <dbReference type="NCBI Taxonomy" id="2856"/>
    <lineage>
        <taxon>Eukaryota</taxon>
        <taxon>Sar</taxon>
        <taxon>Stramenopiles</taxon>
        <taxon>Ochrophyta</taxon>
        <taxon>Bacillariophyta</taxon>
        <taxon>Bacillariophyceae</taxon>
        <taxon>Bacillariophycidae</taxon>
        <taxon>Bacillariales</taxon>
        <taxon>Bacillariaceae</taxon>
        <taxon>Cylindrotheca</taxon>
    </lineage>
</organism>
<dbReference type="GO" id="GO:0000447">
    <property type="term" value="P:endonucleolytic cleavage in ITS1 to separate SSU-rRNA from 5.8S rRNA and LSU-rRNA from tricistronic rRNA transcript (SSU-rRNA, 5.8S rRNA, LSU-rRNA)"/>
    <property type="evidence" value="ECO:0007669"/>
    <property type="project" value="TreeGrafter"/>
</dbReference>
<dbReference type="AlphaFoldDB" id="A0AAD2CAU2"/>
<dbReference type="PANTHER" id="PTHR13102:SF0">
    <property type="entry name" value="NUCLEOLAR PROTEIN 9"/>
    <property type="match status" value="1"/>
</dbReference>
<evidence type="ECO:0000256" key="1">
    <source>
        <dbReference type="ARBA" id="ARBA00022737"/>
    </source>
</evidence>
<feature type="compositionally biased region" description="Basic residues" evidence="3">
    <location>
        <begin position="724"/>
        <end position="734"/>
    </location>
</feature>
<dbReference type="GO" id="GO:0030688">
    <property type="term" value="C:preribosome, small subunit precursor"/>
    <property type="evidence" value="ECO:0007669"/>
    <property type="project" value="TreeGrafter"/>
</dbReference>
<gene>
    <name evidence="4" type="ORF">CYCCA115_LOCUS76</name>
</gene>
<dbReference type="GO" id="GO:0000056">
    <property type="term" value="P:ribosomal small subunit export from nucleus"/>
    <property type="evidence" value="ECO:0007669"/>
    <property type="project" value="TreeGrafter"/>
</dbReference>
<sequence>MGDNRDDPGDYARPRRPDTDTISYLRGLPLDVDQAKQEISSYLEHGGEFPQTLVATFSAIDEICMEIASLAGDEFGSQGVELLAHISAPHSELASRILLNACSGYHLHLATHRYGSHVVQTILQLAFSSASEKDLASDPESPSFDNSSTDDLPSLAELVQGMVEELSPHTSSLAVHVCGSHVLRTLLCVLGGVDLVTSGNGSDNRFDSGAILRGRKKNKKKKKKKPDADSSAGIPHAGTMSVIYRSHSRVNPNEFTSSLEAMTNAVIGEHGMKEPGELQQLASHPSAGPLLIVLFRVLTYSTEDGKKQWEALEAEKGDSIADFRLGIARQEPTFATGTLAHRMACQILCWDEDVEEQPHAGDIIFGLSGEPRGSHLLETLLRLAPDEMHNNILQCGGFFNPTAMQEYCEHQVSNFVVQTLLTTIRTKEQAETMLKVVEKVISSGLAVDGTKKRRGILWRTVELASKFRVGQDGILKAVRLGFAAISKSTTATEESAETEQAANDQDQGEEEGKNKKKKQRKKATSVEVKDCVKSLLGVQLPEKEGDRLTLDATGARAVYHMLRFTPRLCEDVLKGCIDEHSVDELVAMAKDGLGSRCVMDGILSGPTKTPIFAAASKNLYKKLTDHWVSLSIDRVGHHIVKKLFEALLKIDDKSMLVEELVNGGRRLTANKMGHSVSEACMVDIYRENPKQWRKKIVSTQDKSEDTFLKEMTSASGEGGQASTKPKRKRKRKKKETSTEEESATKKTSFPSSSVDSIINAITAS</sequence>
<reference evidence="4" key="1">
    <citation type="submission" date="2023-08" db="EMBL/GenBank/DDBJ databases">
        <authorList>
            <person name="Audoor S."/>
            <person name="Bilcke G."/>
        </authorList>
    </citation>
    <scope>NUCLEOTIDE SEQUENCE</scope>
</reference>
<feature type="repeat" description="Pumilio" evidence="2">
    <location>
        <begin position="622"/>
        <end position="658"/>
    </location>
</feature>
<proteinExistence type="predicted"/>
<feature type="region of interest" description="Disordered" evidence="3">
    <location>
        <begin position="206"/>
        <end position="235"/>
    </location>
</feature>
<evidence type="ECO:0000256" key="3">
    <source>
        <dbReference type="SAM" id="MobiDB-lite"/>
    </source>
</evidence>
<dbReference type="InterPro" id="IPR040000">
    <property type="entry name" value="NOP9"/>
</dbReference>
<dbReference type="Gene3D" id="1.25.10.10">
    <property type="entry name" value="Leucine-rich Repeat Variant"/>
    <property type="match status" value="3"/>
</dbReference>
<name>A0AAD2CAU2_9STRA</name>
<feature type="compositionally biased region" description="Basic residues" evidence="3">
    <location>
        <begin position="213"/>
        <end position="225"/>
    </location>
</feature>
<evidence type="ECO:0000313" key="4">
    <source>
        <dbReference type="EMBL" id="CAJ1891617.1"/>
    </source>
</evidence>
<keyword evidence="5" id="KW-1185">Reference proteome</keyword>
<dbReference type="SUPFAM" id="SSF48371">
    <property type="entry name" value="ARM repeat"/>
    <property type="match status" value="2"/>
</dbReference>
<dbReference type="InterPro" id="IPR001313">
    <property type="entry name" value="Pumilio_RNA-bd_rpt"/>
</dbReference>
<evidence type="ECO:0000313" key="5">
    <source>
        <dbReference type="Proteomes" id="UP001295423"/>
    </source>
</evidence>
<dbReference type="SMART" id="SM00025">
    <property type="entry name" value="Pumilio"/>
    <property type="match status" value="3"/>
</dbReference>